<dbReference type="InterPro" id="IPR010488">
    <property type="entry name" value="Zeta_toxin_domain"/>
</dbReference>
<name>A0A194VKW6_CYTMA</name>
<accession>A0A194VKW6</accession>
<evidence type="ECO:0000256" key="2">
    <source>
        <dbReference type="ARBA" id="ARBA00022840"/>
    </source>
</evidence>
<dbReference type="OrthoDB" id="2881954at2759"/>
<protein>
    <submittedName>
        <fullName evidence="4">Toxin zeta</fullName>
    </submittedName>
</protein>
<dbReference type="Gene3D" id="3.40.50.300">
    <property type="entry name" value="P-loop containing nucleotide triphosphate hydrolases"/>
    <property type="match status" value="1"/>
</dbReference>
<organism evidence="4 5">
    <name type="scientific">Cytospora mali</name>
    <name type="common">Apple Valsa canker fungus</name>
    <name type="synonym">Valsa mali</name>
    <dbReference type="NCBI Taxonomy" id="578113"/>
    <lineage>
        <taxon>Eukaryota</taxon>
        <taxon>Fungi</taxon>
        <taxon>Dikarya</taxon>
        <taxon>Ascomycota</taxon>
        <taxon>Pezizomycotina</taxon>
        <taxon>Sordariomycetes</taxon>
        <taxon>Sordariomycetidae</taxon>
        <taxon>Diaporthales</taxon>
        <taxon>Cytosporaceae</taxon>
        <taxon>Cytospora</taxon>
    </lineage>
</organism>
<dbReference type="AlphaFoldDB" id="A0A194VKW6"/>
<dbReference type="GO" id="GO:0016301">
    <property type="term" value="F:kinase activity"/>
    <property type="evidence" value="ECO:0007669"/>
    <property type="project" value="InterPro"/>
</dbReference>
<sequence>MATITKDFAPVSVDPKSHVLPHSVNQKIFDETIIQAELSHLKDAGHIEDGVQPVAIFITGQTGAGKAELSPDLWDAIKSRLPAHFVADAYKTYHPEYASLVNSAPSRVSSATSTDARKWLSMACNWCIDRKIDVLLESACRNLEEFMSLVSTFHAAGYRVHVAIMAVPECLSLLGIMLRYYKRYSEAQPGDLPPRLTSRTVHYETYDSLLAVADFIDKSSVADDVIVVRRNNLVSYQNYRSPDGLWVRPAAALTSLDLERTRPLPQAEHASFFVDYQWVEEQAGKDDVAVAMLENIEASLAALNSTGGRMSSSFPALKPLDVKQWLFGK</sequence>
<dbReference type="GO" id="GO:0005524">
    <property type="term" value="F:ATP binding"/>
    <property type="evidence" value="ECO:0007669"/>
    <property type="project" value="UniProtKB-KW"/>
</dbReference>
<dbReference type="Pfam" id="PF06414">
    <property type="entry name" value="Zeta_toxin"/>
    <property type="match status" value="1"/>
</dbReference>
<keyword evidence="2" id="KW-0067">ATP-binding</keyword>
<dbReference type="Proteomes" id="UP000078559">
    <property type="component" value="Chromosome 1"/>
</dbReference>
<evidence type="ECO:0000313" key="4">
    <source>
        <dbReference type="EMBL" id="KUI64799.1"/>
    </source>
</evidence>
<evidence type="ECO:0000259" key="3">
    <source>
        <dbReference type="Pfam" id="PF06414"/>
    </source>
</evidence>
<keyword evidence="5" id="KW-1185">Reference proteome</keyword>
<gene>
    <name evidence="4" type="ORF">VM1G_00719</name>
</gene>
<reference evidence="4" key="1">
    <citation type="submission" date="2014-12" db="EMBL/GenBank/DDBJ databases">
        <title>Genome Sequence of Valsa Canker Pathogens Uncovers a Specific Adaption of Colonization on Woody Bark.</title>
        <authorList>
            <person name="Yin Z."/>
            <person name="Liu H."/>
            <person name="Gao X."/>
            <person name="Li Z."/>
            <person name="Song N."/>
            <person name="Ke X."/>
            <person name="Dai Q."/>
            <person name="Wu Y."/>
            <person name="Sun Y."/>
            <person name="Xu J.-R."/>
            <person name="Kang Z.K."/>
            <person name="Wang L."/>
            <person name="Huang L."/>
        </authorList>
    </citation>
    <scope>NUCLEOTIDE SEQUENCE [LARGE SCALE GENOMIC DNA]</scope>
    <source>
        <strain evidence="4">03-8</strain>
    </source>
</reference>
<dbReference type="SMR" id="A0A194VKW6"/>
<dbReference type="InterPro" id="IPR027417">
    <property type="entry name" value="P-loop_NTPase"/>
</dbReference>
<feature type="domain" description="Zeta toxin" evidence="3">
    <location>
        <begin position="49"/>
        <end position="238"/>
    </location>
</feature>
<dbReference type="EMBL" id="CM003098">
    <property type="protein sequence ID" value="KUI64799.1"/>
    <property type="molecule type" value="Genomic_DNA"/>
</dbReference>
<evidence type="ECO:0000256" key="1">
    <source>
        <dbReference type="ARBA" id="ARBA00022741"/>
    </source>
</evidence>
<evidence type="ECO:0000313" key="5">
    <source>
        <dbReference type="Proteomes" id="UP000078559"/>
    </source>
</evidence>
<keyword evidence="1" id="KW-0547">Nucleotide-binding</keyword>
<proteinExistence type="predicted"/>